<evidence type="ECO:0000313" key="1">
    <source>
        <dbReference type="EMBL" id="MDM4019316.1"/>
    </source>
</evidence>
<name>A0ABT7PSK9_9BACT</name>
<accession>A0ABT7PSK9</accession>
<dbReference type="RefSeq" id="WP_289167417.1">
    <property type="nucleotide sequence ID" value="NZ_JASZZN010000036.1"/>
</dbReference>
<dbReference type="Proteomes" id="UP001239462">
    <property type="component" value="Unassembled WGS sequence"/>
</dbReference>
<reference evidence="1 2" key="1">
    <citation type="submission" date="2023-06" db="EMBL/GenBank/DDBJ databases">
        <title>Roseiconus lacunae JC819 isolated from Gulf of Mannar region, Tamil Nadu.</title>
        <authorList>
            <person name="Pk S."/>
            <person name="Ch S."/>
            <person name="Ch V.R."/>
        </authorList>
    </citation>
    <scope>NUCLEOTIDE SEQUENCE [LARGE SCALE GENOMIC DNA]</scope>
    <source>
        <strain evidence="1 2">JC819</strain>
    </source>
</reference>
<comment type="caution">
    <text evidence="1">The sequence shown here is derived from an EMBL/GenBank/DDBJ whole genome shotgun (WGS) entry which is preliminary data.</text>
</comment>
<keyword evidence="2" id="KW-1185">Reference proteome</keyword>
<gene>
    <name evidence="1" type="ORF">QTN89_27930</name>
</gene>
<protein>
    <submittedName>
        <fullName evidence="1">Uncharacterized protein</fullName>
    </submittedName>
</protein>
<evidence type="ECO:0000313" key="2">
    <source>
        <dbReference type="Proteomes" id="UP001239462"/>
    </source>
</evidence>
<sequence>MSIHVYSASETVHYSSDPTVTLGYQIAADSMTFTITHFESTKDLHRFEAQVFKVCRCDDPHLPAAVLADRYGNDGQSVIGFDLVADILAENNIELEACDVTDRMQGWLDSLDANDLTIETMADLFDHATDRTKELASLKSLCNFYLTFGDRGTTIGTTIEGNVAKSPAYKLDYQSKPVRSNR</sequence>
<dbReference type="EMBL" id="JASZZN010000036">
    <property type="protein sequence ID" value="MDM4019316.1"/>
    <property type="molecule type" value="Genomic_DNA"/>
</dbReference>
<proteinExistence type="predicted"/>
<organism evidence="1 2">
    <name type="scientific">Roseiconus lacunae</name>
    <dbReference type="NCBI Taxonomy" id="2605694"/>
    <lineage>
        <taxon>Bacteria</taxon>
        <taxon>Pseudomonadati</taxon>
        <taxon>Planctomycetota</taxon>
        <taxon>Planctomycetia</taxon>
        <taxon>Pirellulales</taxon>
        <taxon>Pirellulaceae</taxon>
        <taxon>Roseiconus</taxon>
    </lineage>
</organism>